<comment type="caution">
    <text evidence="1">The sequence shown here is derived from an EMBL/GenBank/DDBJ whole genome shotgun (WGS) entry which is preliminary data.</text>
</comment>
<organism evidence="1 2">
    <name type="scientific">Drechslerella dactyloides</name>
    <name type="common">Nematode-trapping fungus</name>
    <name type="synonym">Arthrobotrys dactyloides</name>
    <dbReference type="NCBI Taxonomy" id="74499"/>
    <lineage>
        <taxon>Eukaryota</taxon>
        <taxon>Fungi</taxon>
        <taxon>Dikarya</taxon>
        <taxon>Ascomycota</taxon>
        <taxon>Pezizomycotina</taxon>
        <taxon>Orbiliomycetes</taxon>
        <taxon>Orbiliales</taxon>
        <taxon>Orbiliaceae</taxon>
        <taxon>Drechslerella</taxon>
    </lineage>
</organism>
<evidence type="ECO:0000313" key="2">
    <source>
        <dbReference type="Proteomes" id="UP001221413"/>
    </source>
</evidence>
<dbReference type="EMBL" id="JAQGDS010000003">
    <property type="protein sequence ID" value="KAJ6262384.1"/>
    <property type="molecule type" value="Genomic_DNA"/>
</dbReference>
<protein>
    <submittedName>
        <fullName evidence="1">Uncharacterized protein</fullName>
    </submittedName>
</protein>
<gene>
    <name evidence="1" type="ORF">Dda_3192</name>
</gene>
<keyword evidence="2" id="KW-1185">Reference proteome</keyword>
<reference evidence="1" key="1">
    <citation type="submission" date="2023-01" db="EMBL/GenBank/DDBJ databases">
        <title>The chitinases involved in constricting ring structure development in the nematode-trapping fungus Drechslerella dactyloides.</title>
        <authorList>
            <person name="Wang R."/>
            <person name="Zhang L."/>
            <person name="Tang P."/>
            <person name="Li S."/>
            <person name="Liang L."/>
        </authorList>
    </citation>
    <scope>NUCLEOTIDE SEQUENCE</scope>
    <source>
        <strain evidence="1">YMF1.00031</strain>
    </source>
</reference>
<sequence>MQQMWLMSVITPAFSEYFVRTYVIWNAGLVLVVQNDFVSYEEAIVLHRNLLSQSPAEELEFKTYLDTLTQQQAHVALTAERLQRVYNVSCPLN</sequence>
<accession>A0AAD6J2G3</accession>
<proteinExistence type="predicted"/>
<evidence type="ECO:0000313" key="1">
    <source>
        <dbReference type="EMBL" id="KAJ6262384.1"/>
    </source>
</evidence>
<dbReference type="AlphaFoldDB" id="A0AAD6J2G3"/>
<name>A0AAD6J2G3_DREDA</name>
<dbReference type="Proteomes" id="UP001221413">
    <property type="component" value="Unassembled WGS sequence"/>
</dbReference>